<name>A0A084E9M3_SPHYA</name>
<protein>
    <recommendedName>
        <fullName evidence="3">DUF4410 domain-containing protein</fullName>
    </recommendedName>
</protein>
<dbReference type="RefSeq" id="WP_080727357.1">
    <property type="nucleotide sequence ID" value="NZ_JAAALC010000009.1"/>
</dbReference>
<gene>
    <name evidence="1" type="ORF">CP98_04761</name>
</gene>
<comment type="caution">
    <text evidence="1">The sequence shown here is derived from an EMBL/GenBank/DDBJ whole genome shotgun (WGS) entry which is preliminary data.</text>
</comment>
<reference evidence="1 2" key="1">
    <citation type="submission" date="2014-03" db="EMBL/GenBank/DDBJ databases">
        <title>Genome sequence of Sphingobium yanoikuyae B1.</title>
        <authorList>
            <person name="Gan H.M."/>
            <person name="Gan H.Y."/>
            <person name="Savka M.A."/>
        </authorList>
    </citation>
    <scope>NUCLEOTIDE SEQUENCE [LARGE SCALE GENOMIC DNA]</scope>
    <source>
        <strain evidence="1 2">B1</strain>
    </source>
</reference>
<dbReference type="STRING" id="13690.AX777_22740"/>
<evidence type="ECO:0008006" key="3">
    <source>
        <dbReference type="Google" id="ProtNLM"/>
    </source>
</evidence>
<dbReference type="PATRIC" id="fig|13690.10.peg.4908"/>
<proteinExistence type="predicted"/>
<evidence type="ECO:0000313" key="1">
    <source>
        <dbReference type="EMBL" id="KEZ14665.1"/>
    </source>
</evidence>
<evidence type="ECO:0000313" key="2">
    <source>
        <dbReference type="Proteomes" id="UP000028534"/>
    </source>
</evidence>
<dbReference type="EMBL" id="JGVR01000049">
    <property type="protein sequence ID" value="KEZ14665.1"/>
    <property type="molecule type" value="Genomic_DNA"/>
</dbReference>
<dbReference type="Pfam" id="PF14366">
    <property type="entry name" value="DUF4410"/>
    <property type="match status" value="1"/>
</dbReference>
<organism evidence="1 2">
    <name type="scientific">Sphingobium yanoikuyae</name>
    <name type="common">Sphingomonas yanoikuyae</name>
    <dbReference type="NCBI Taxonomy" id="13690"/>
    <lineage>
        <taxon>Bacteria</taxon>
        <taxon>Pseudomonadati</taxon>
        <taxon>Pseudomonadota</taxon>
        <taxon>Alphaproteobacteria</taxon>
        <taxon>Sphingomonadales</taxon>
        <taxon>Sphingomonadaceae</taxon>
        <taxon>Sphingobium</taxon>
    </lineage>
</organism>
<accession>A0A084E9M3</accession>
<dbReference type="AlphaFoldDB" id="A0A084E9M3"/>
<sequence length="221" mass="22376">MTMAGSGRMRAAAIPLVGALLLLPACAGTAVHDLSMAPARSQQIPGAIGVRVTLAPDIRSDPDAGRAAHRLLAELVKAYRKAGLPASVTTDGQPSPGGATVRVQIVRADPGNSAERLLIGFGAGRSALLTKASFDIAGQAGPAMSFSATAKDGRKPGLIVPGAVAAATGELSRLAIGGGVGLLMGSRSGLHRGAKRSAALIVKQTRQFYRASGWPWPSDKG</sequence>
<dbReference type="Proteomes" id="UP000028534">
    <property type="component" value="Unassembled WGS sequence"/>
</dbReference>
<dbReference type="InterPro" id="IPR025522">
    <property type="entry name" value="DUF4410"/>
</dbReference>